<evidence type="ECO:0000256" key="3">
    <source>
        <dbReference type="ARBA" id="ARBA00022741"/>
    </source>
</evidence>
<keyword evidence="5 8" id="KW-0067">ATP-binding</keyword>
<dbReference type="Pfam" id="PF02224">
    <property type="entry name" value="Cytidylate_kin"/>
    <property type="match status" value="1"/>
</dbReference>
<keyword evidence="3 8" id="KW-0547">Nucleotide-binding</keyword>
<dbReference type="InterPro" id="IPR003136">
    <property type="entry name" value="Cytidylate_kin"/>
</dbReference>
<protein>
    <recommendedName>
        <fullName evidence="8">Cytidylate kinase</fullName>
        <shortName evidence="8">CK</shortName>
        <ecNumber evidence="8">2.7.4.25</ecNumber>
    </recommendedName>
    <alternativeName>
        <fullName evidence="8">Cytidine monophosphate kinase</fullName>
        <shortName evidence="8">CMP kinase</shortName>
    </alternativeName>
</protein>
<dbReference type="GO" id="GO:0036431">
    <property type="term" value="F:dCMP kinase activity"/>
    <property type="evidence" value="ECO:0007669"/>
    <property type="project" value="InterPro"/>
</dbReference>
<sequence length="362" mass="37854">MNGWLAGLLAVLFFSPLAFIYARAFAGRLQARAAAGGRSVAAVAVPKLVWPLVLAAALALRLSGSDLAEWQAATGSGTLAATLSLVWFLGSIAAILFFVTIPFVLGRILGAAFALMGKFAGQRDDPLSFGARGFTTDAGTADREGLGRMGFTVAIDGPAAAGKGTIAKRLADHYGFAYLDTGLLYRAIGRVAAERGLDLDDGEAMGAVARALDPAVLDDGSLRGREAGELASRVAVHPAVRSALTEFQRGFARRPGGAVLDGRDIGTVICPEAEVKIFVTASAEVRARRRTAELVAKGRSVDYATILQEVRARDERDSGRAAAPLKAAPDAALLDTSELDIEDAFRAACRIVDASPHHRNGP</sequence>
<keyword evidence="4 8" id="KW-0418">Kinase</keyword>
<reference evidence="11 12" key="1">
    <citation type="submission" date="2020-08" db="EMBL/GenBank/DDBJ databases">
        <title>Genomic Encyclopedia of Type Strains, Phase IV (KMG-IV): sequencing the most valuable type-strain genomes for metagenomic binning, comparative biology and taxonomic classification.</title>
        <authorList>
            <person name="Goeker M."/>
        </authorList>
    </citation>
    <scope>NUCLEOTIDE SEQUENCE [LARGE SCALE GENOMIC DNA]</scope>
    <source>
        <strain evidence="11 12">DSM 25024</strain>
    </source>
</reference>
<evidence type="ECO:0000256" key="6">
    <source>
        <dbReference type="ARBA" id="ARBA00047615"/>
    </source>
</evidence>
<evidence type="ECO:0000313" key="12">
    <source>
        <dbReference type="Proteomes" id="UP000531216"/>
    </source>
</evidence>
<accession>A0A7W6FVM1</accession>
<comment type="caution">
    <text evidence="11">The sequence shown here is derived from an EMBL/GenBank/DDBJ whole genome shotgun (WGS) entry which is preliminary data.</text>
</comment>
<organism evidence="11 12">
    <name type="scientific">Aureimonas phyllosphaerae</name>
    <dbReference type="NCBI Taxonomy" id="1166078"/>
    <lineage>
        <taxon>Bacteria</taxon>
        <taxon>Pseudomonadati</taxon>
        <taxon>Pseudomonadota</taxon>
        <taxon>Alphaproteobacteria</taxon>
        <taxon>Hyphomicrobiales</taxon>
        <taxon>Aurantimonadaceae</taxon>
        <taxon>Aureimonas</taxon>
    </lineage>
</organism>
<dbReference type="HAMAP" id="MF_00238">
    <property type="entry name" value="Cytidyl_kinase_type1"/>
    <property type="match status" value="1"/>
</dbReference>
<dbReference type="NCBIfam" id="TIGR00017">
    <property type="entry name" value="cmk"/>
    <property type="match status" value="1"/>
</dbReference>
<dbReference type="GO" id="GO:0006220">
    <property type="term" value="P:pyrimidine nucleotide metabolic process"/>
    <property type="evidence" value="ECO:0007669"/>
    <property type="project" value="UniProtKB-UniRule"/>
</dbReference>
<evidence type="ECO:0000256" key="9">
    <source>
        <dbReference type="SAM" id="Phobius"/>
    </source>
</evidence>
<evidence type="ECO:0000259" key="10">
    <source>
        <dbReference type="Pfam" id="PF02224"/>
    </source>
</evidence>
<evidence type="ECO:0000256" key="5">
    <source>
        <dbReference type="ARBA" id="ARBA00022840"/>
    </source>
</evidence>
<keyword evidence="12" id="KW-1185">Reference proteome</keyword>
<evidence type="ECO:0000256" key="4">
    <source>
        <dbReference type="ARBA" id="ARBA00022777"/>
    </source>
</evidence>
<feature type="domain" description="Cytidylate kinase" evidence="10">
    <location>
        <begin position="153"/>
        <end position="347"/>
    </location>
</feature>
<evidence type="ECO:0000256" key="2">
    <source>
        <dbReference type="ARBA" id="ARBA00022679"/>
    </source>
</evidence>
<dbReference type="SUPFAM" id="SSF52540">
    <property type="entry name" value="P-loop containing nucleoside triphosphate hydrolases"/>
    <property type="match status" value="1"/>
</dbReference>
<dbReference type="InterPro" id="IPR011994">
    <property type="entry name" value="Cytidylate_kinase_dom"/>
</dbReference>
<comment type="catalytic activity">
    <reaction evidence="6 8">
        <text>dCMP + ATP = dCDP + ADP</text>
        <dbReference type="Rhea" id="RHEA:25094"/>
        <dbReference type="ChEBI" id="CHEBI:30616"/>
        <dbReference type="ChEBI" id="CHEBI:57566"/>
        <dbReference type="ChEBI" id="CHEBI:58593"/>
        <dbReference type="ChEBI" id="CHEBI:456216"/>
        <dbReference type="EC" id="2.7.4.25"/>
    </reaction>
</comment>
<dbReference type="GO" id="GO:0005524">
    <property type="term" value="F:ATP binding"/>
    <property type="evidence" value="ECO:0007669"/>
    <property type="project" value="UniProtKB-UniRule"/>
</dbReference>
<evidence type="ECO:0000256" key="1">
    <source>
        <dbReference type="ARBA" id="ARBA00009427"/>
    </source>
</evidence>
<keyword evidence="9" id="KW-0812">Transmembrane</keyword>
<evidence type="ECO:0000256" key="7">
    <source>
        <dbReference type="ARBA" id="ARBA00048478"/>
    </source>
</evidence>
<comment type="subcellular location">
    <subcellularLocation>
        <location evidence="8">Cytoplasm</location>
    </subcellularLocation>
</comment>
<keyword evidence="9" id="KW-1133">Transmembrane helix</keyword>
<comment type="similarity">
    <text evidence="1 8">Belongs to the cytidylate kinase family. Type 1 subfamily.</text>
</comment>
<feature type="binding site" evidence="8">
    <location>
        <begin position="157"/>
        <end position="165"/>
    </location>
    <ligand>
        <name>ATP</name>
        <dbReference type="ChEBI" id="CHEBI:30616"/>
    </ligand>
</feature>
<dbReference type="Proteomes" id="UP000531216">
    <property type="component" value="Unassembled WGS sequence"/>
</dbReference>
<comment type="catalytic activity">
    <reaction evidence="7 8">
        <text>CMP + ATP = CDP + ADP</text>
        <dbReference type="Rhea" id="RHEA:11600"/>
        <dbReference type="ChEBI" id="CHEBI:30616"/>
        <dbReference type="ChEBI" id="CHEBI:58069"/>
        <dbReference type="ChEBI" id="CHEBI:60377"/>
        <dbReference type="ChEBI" id="CHEBI:456216"/>
        <dbReference type="EC" id="2.7.4.25"/>
    </reaction>
</comment>
<dbReference type="EMBL" id="JACIDO010000004">
    <property type="protein sequence ID" value="MBB3936152.1"/>
    <property type="molecule type" value="Genomic_DNA"/>
</dbReference>
<dbReference type="Gene3D" id="3.40.50.300">
    <property type="entry name" value="P-loop containing nucleotide triphosphate hydrolases"/>
    <property type="match status" value="1"/>
</dbReference>
<dbReference type="InterPro" id="IPR027417">
    <property type="entry name" value="P-loop_NTPase"/>
</dbReference>
<evidence type="ECO:0000313" key="11">
    <source>
        <dbReference type="EMBL" id="MBB3936152.1"/>
    </source>
</evidence>
<evidence type="ECO:0000256" key="8">
    <source>
        <dbReference type="HAMAP-Rule" id="MF_00238"/>
    </source>
</evidence>
<gene>
    <name evidence="8" type="primary">cmk</name>
    <name evidence="11" type="ORF">GGR05_002302</name>
</gene>
<proteinExistence type="inferred from homology"/>
<dbReference type="AlphaFoldDB" id="A0A7W6FVM1"/>
<keyword evidence="2 8" id="KW-0808">Transferase</keyword>
<name>A0A7W6FVM1_9HYPH</name>
<dbReference type="EC" id="2.7.4.25" evidence="8"/>
<dbReference type="GO" id="GO:0005737">
    <property type="term" value="C:cytoplasm"/>
    <property type="evidence" value="ECO:0007669"/>
    <property type="project" value="UniProtKB-SubCell"/>
</dbReference>
<dbReference type="CDD" id="cd02020">
    <property type="entry name" value="CMPK"/>
    <property type="match status" value="1"/>
</dbReference>
<keyword evidence="8" id="KW-0963">Cytoplasm</keyword>
<feature type="transmembrane region" description="Helical" evidence="9">
    <location>
        <begin position="40"/>
        <end position="60"/>
    </location>
</feature>
<keyword evidence="9" id="KW-0472">Membrane</keyword>